<keyword evidence="2" id="KW-1185">Reference proteome</keyword>
<evidence type="ECO:0000313" key="2">
    <source>
        <dbReference type="Proteomes" id="UP001181693"/>
    </source>
</evidence>
<protein>
    <submittedName>
        <fullName evidence="1">Uncharacterized protein</fullName>
    </submittedName>
</protein>
<organism evidence="1 2">
    <name type="scientific">Pyxicephalus adspersus</name>
    <name type="common">African bullfrog</name>
    <dbReference type="NCBI Taxonomy" id="30357"/>
    <lineage>
        <taxon>Eukaryota</taxon>
        <taxon>Metazoa</taxon>
        <taxon>Chordata</taxon>
        <taxon>Craniata</taxon>
        <taxon>Vertebrata</taxon>
        <taxon>Euteleostomi</taxon>
        <taxon>Amphibia</taxon>
        <taxon>Batrachia</taxon>
        <taxon>Anura</taxon>
        <taxon>Neobatrachia</taxon>
        <taxon>Ranoidea</taxon>
        <taxon>Pyxicephalidae</taxon>
        <taxon>Pyxicephalinae</taxon>
        <taxon>Pyxicephalus</taxon>
    </lineage>
</organism>
<comment type="caution">
    <text evidence="1">The sequence shown here is derived from an EMBL/GenBank/DDBJ whole genome shotgun (WGS) entry which is preliminary data.</text>
</comment>
<proteinExistence type="predicted"/>
<dbReference type="AlphaFoldDB" id="A0AAV3AZ11"/>
<sequence length="74" mass="8724">MLIPFRDPSGNISHQIWPPSVAIKYRILYWLIIGAAARECKFRVKGKHQQIPPIASENYKQQRFMFTIILKKKI</sequence>
<accession>A0AAV3AZ11</accession>
<reference evidence="1" key="1">
    <citation type="thesis" date="2020" institute="ProQuest LLC" country="789 East Eisenhower Parkway, Ann Arbor, MI, USA">
        <title>Comparative Genomics and Chromosome Evolution.</title>
        <authorList>
            <person name="Mudd A.B."/>
        </authorList>
    </citation>
    <scope>NUCLEOTIDE SEQUENCE</scope>
    <source>
        <strain evidence="1">1538</strain>
        <tissue evidence="1">Blood</tissue>
    </source>
</reference>
<evidence type="ECO:0000313" key="1">
    <source>
        <dbReference type="EMBL" id="DBA27488.1"/>
    </source>
</evidence>
<gene>
    <name evidence="1" type="ORF">GDO54_007974</name>
</gene>
<dbReference type="Proteomes" id="UP001181693">
    <property type="component" value="Unassembled WGS sequence"/>
</dbReference>
<name>A0AAV3AZ11_PYXAD</name>
<dbReference type="EMBL" id="DYDO01000003">
    <property type="protein sequence ID" value="DBA27488.1"/>
    <property type="molecule type" value="Genomic_DNA"/>
</dbReference>